<dbReference type="InterPro" id="IPR013785">
    <property type="entry name" value="Aldolase_TIM"/>
</dbReference>
<dbReference type="Pfam" id="PF06187">
    <property type="entry name" value="DUF993"/>
    <property type="match status" value="1"/>
</dbReference>
<evidence type="ECO:0000313" key="2">
    <source>
        <dbReference type="Proteomes" id="UP000321562"/>
    </source>
</evidence>
<name>A0A5C6S7L5_9RHOB</name>
<dbReference type="Gene3D" id="3.20.20.70">
    <property type="entry name" value="Aldolase class I"/>
    <property type="match status" value="1"/>
</dbReference>
<dbReference type="SUPFAM" id="SSF51569">
    <property type="entry name" value="Aldolase"/>
    <property type="match status" value="1"/>
</dbReference>
<dbReference type="RefSeq" id="WP_147095776.1">
    <property type="nucleotide sequence ID" value="NZ_JBHUFH010000002.1"/>
</dbReference>
<dbReference type="Proteomes" id="UP000321562">
    <property type="component" value="Unassembled WGS sequence"/>
</dbReference>
<organism evidence="1 2">
    <name type="scientific">Paracoccus aurantiacus</name>
    <dbReference type="NCBI Taxonomy" id="2599412"/>
    <lineage>
        <taxon>Bacteria</taxon>
        <taxon>Pseudomonadati</taxon>
        <taxon>Pseudomonadota</taxon>
        <taxon>Alphaproteobacteria</taxon>
        <taxon>Rhodobacterales</taxon>
        <taxon>Paracoccaceae</taxon>
        <taxon>Paracoccus</taxon>
    </lineage>
</organism>
<sequence length="388" mass="42365">MLNLPTYDGTLAPFGITREPLVPRAPQREWTRTAFAAAHVVSDPLTERNPWTDRPAVDWESTLNFRRSLWDQGLGLAEAMDTAQRGMGVDWATARELIARTMKEAKAHPLKPRVACGAGTDHKVLAELPDLNSIIAAYEHQMEAIEAEGGQLILMATRALPAVNASPADYRRVYDRLLTQAKDPVVLHWLGDMFDPALKGYWGHTDIAAASDAVLDLIAAHKDKVDGIKISLLDQAHEEDFRARLPDGVKLYTGDDFNYAALIAGDGAHHSHALLGAFTAIAPAAAQALEALAAGDRATYDALMNPTIPLSREIFRAPTQFYKAGIAFLSWLNGMQPAFIMPAGFQSTRSITHYAEVYRLAADAGLLSKPDMAEARMRQLLAIYGVDG</sequence>
<gene>
    <name evidence="1" type="ORF">FQV27_00735</name>
</gene>
<keyword evidence="2" id="KW-1185">Reference proteome</keyword>
<evidence type="ECO:0000313" key="1">
    <source>
        <dbReference type="EMBL" id="TXB70436.1"/>
    </source>
</evidence>
<proteinExistence type="predicted"/>
<dbReference type="EMBL" id="VOPL01000001">
    <property type="protein sequence ID" value="TXB70436.1"/>
    <property type="molecule type" value="Genomic_DNA"/>
</dbReference>
<protein>
    <submittedName>
        <fullName evidence="1">Dihydrodipicolinate synthase family protein</fullName>
    </submittedName>
</protein>
<accession>A0A5C6S7L5</accession>
<comment type="caution">
    <text evidence="1">The sequence shown here is derived from an EMBL/GenBank/DDBJ whole genome shotgun (WGS) entry which is preliminary data.</text>
</comment>
<dbReference type="InterPro" id="IPR009334">
    <property type="entry name" value="DUF993"/>
</dbReference>
<dbReference type="OrthoDB" id="9805272at2"/>
<reference evidence="1 2" key="1">
    <citation type="submission" date="2019-08" db="EMBL/GenBank/DDBJ databases">
        <authorList>
            <person name="Ye J."/>
        </authorList>
    </citation>
    <scope>NUCLEOTIDE SEQUENCE [LARGE SCALE GENOMIC DNA]</scope>
    <source>
        <strain evidence="1 2">TK008</strain>
    </source>
</reference>
<dbReference type="AlphaFoldDB" id="A0A5C6S7L5"/>